<protein>
    <recommendedName>
        <fullName evidence="5">Ribonuclease VapC</fullName>
        <shortName evidence="5">RNase VapC</shortName>
        <ecNumber evidence="5">3.1.-.-</ecNumber>
    </recommendedName>
    <alternativeName>
        <fullName evidence="5">Toxin VapC</fullName>
    </alternativeName>
</protein>
<gene>
    <name evidence="5" type="primary">vapC</name>
    <name evidence="7" type="ORF">DFR41_10913</name>
</gene>
<comment type="cofactor">
    <cofactor evidence="5">
        <name>Mg(2+)</name>
        <dbReference type="ChEBI" id="CHEBI:18420"/>
    </cofactor>
</comment>
<dbReference type="Proteomes" id="UP000255265">
    <property type="component" value="Unassembled WGS sequence"/>
</dbReference>
<keyword evidence="3 5" id="KW-0479">Metal-binding</keyword>
<dbReference type="EC" id="3.1.-.-" evidence="5"/>
<name>A0A370F993_9BURK</name>
<feature type="binding site" evidence="5">
    <location>
        <position position="10"/>
    </location>
    <ligand>
        <name>Mg(2+)</name>
        <dbReference type="ChEBI" id="CHEBI:18420"/>
    </ligand>
</feature>
<dbReference type="HAMAP" id="MF_00265">
    <property type="entry name" value="VapC_Nob1"/>
    <property type="match status" value="1"/>
</dbReference>
<keyword evidence="4 5" id="KW-0378">Hydrolase</keyword>
<evidence type="ECO:0000313" key="7">
    <source>
        <dbReference type="EMBL" id="RDI21217.1"/>
    </source>
</evidence>
<dbReference type="GO" id="GO:0090729">
    <property type="term" value="F:toxin activity"/>
    <property type="evidence" value="ECO:0007669"/>
    <property type="project" value="UniProtKB-KW"/>
</dbReference>
<evidence type="ECO:0000256" key="1">
    <source>
        <dbReference type="ARBA" id="ARBA00022649"/>
    </source>
</evidence>
<dbReference type="RefSeq" id="WP_114804009.1">
    <property type="nucleotide sequence ID" value="NZ_QQAV01000009.1"/>
</dbReference>
<proteinExistence type="inferred from homology"/>
<sequence>MSTPSPIVLDASAILAFLQEEPGHLEVEEALHDRPCLVTAANQCEVVAKLLDRQMPTEAIDAVVADLGYQVVDVTAEDGARAGHWRSLTRAHGLSLGDRLCLAVAARLQAPVLTADRPWLALADTLNVQIRCLRPGSH</sequence>
<dbReference type="GO" id="GO:0016787">
    <property type="term" value="F:hydrolase activity"/>
    <property type="evidence" value="ECO:0007669"/>
    <property type="project" value="UniProtKB-KW"/>
</dbReference>
<keyword evidence="2 5" id="KW-0540">Nuclease</keyword>
<dbReference type="Gene3D" id="3.40.50.1010">
    <property type="entry name" value="5'-nuclease"/>
    <property type="match status" value="1"/>
</dbReference>
<comment type="function">
    <text evidence="5">Toxic component of a toxin-antitoxin (TA) system. An RNase.</text>
</comment>
<organism evidence="7 8">
    <name type="scientific">Pseudacidovorax intermedius</name>
    <dbReference type="NCBI Taxonomy" id="433924"/>
    <lineage>
        <taxon>Bacteria</taxon>
        <taxon>Pseudomonadati</taxon>
        <taxon>Pseudomonadota</taxon>
        <taxon>Betaproteobacteria</taxon>
        <taxon>Burkholderiales</taxon>
        <taxon>Comamonadaceae</taxon>
        <taxon>Pseudacidovorax</taxon>
    </lineage>
</organism>
<keyword evidence="8" id="KW-1185">Reference proteome</keyword>
<dbReference type="SUPFAM" id="SSF88723">
    <property type="entry name" value="PIN domain-like"/>
    <property type="match status" value="1"/>
</dbReference>
<dbReference type="GO" id="GO:0004540">
    <property type="term" value="F:RNA nuclease activity"/>
    <property type="evidence" value="ECO:0007669"/>
    <property type="project" value="InterPro"/>
</dbReference>
<evidence type="ECO:0000313" key="8">
    <source>
        <dbReference type="Proteomes" id="UP000255265"/>
    </source>
</evidence>
<dbReference type="Pfam" id="PF01850">
    <property type="entry name" value="PIN"/>
    <property type="match status" value="1"/>
</dbReference>
<evidence type="ECO:0000259" key="6">
    <source>
        <dbReference type="Pfam" id="PF01850"/>
    </source>
</evidence>
<feature type="domain" description="PIN" evidence="6">
    <location>
        <begin position="7"/>
        <end position="117"/>
    </location>
</feature>
<dbReference type="OrthoDB" id="286092at2"/>
<dbReference type="InterPro" id="IPR002716">
    <property type="entry name" value="PIN_dom"/>
</dbReference>
<keyword evidence="5" id="KW-0800">Toxin</keyword>
<reference evidence="7 8" key="1">
    <citation type="submission" date="2018-07" db="EMBL/GenBank/DDBJ databases">
        <title>Genomic Encyclopedia of Type Strains, Phase IV (KMG-IV): sequencing the most valuable type-strain genomes for metagenomic binning, comparative biology and taxonomic classification.</title>
        <authorList>
            <person name="Goeker M."/>
        </authorList>
    </citation>
    <scope>NUCLEOTIDE SEQUENCE [LARGE SCALE GENOMIC DNA]</scope>
    <source>
        <strain evidence="7 8">DSM 21352</strain>
    </source>
</reference>
<dbReference type="STRING" id="433924.NS331_14665"/>
<dbReference type="AlphaFoldDB" id="A0A370F993"/>
<dbReference type="GO" id="GO:0000287">
    <property type="term" value="F:magnesium ion binding"/>
    <property type="evidence" value="ECO:0007669"/>
    <property type="project" value="UniProtKB-UniRule"/>
</dbReference>
<dbReference type="InterPro" id="IPR022907">
    <property type="entry name" value="VapC_family"/>
</dbReference>
<dbReference type="EMBL" id="QQAV01000009">
    <property type="protein sequence ID" value="RDI21217.1"/>
    <property type="molecule type" value="Genomic_DNA"/>
</dbReference>
<evidence type="ECO:0000256" key="3">
    <source>
        <dbReference type="ARBA" id="ARBA00022723"/>
    </source>
</evidence>
<dbReference type="InterPro" id="IPR029060">
    <property type="entry name" value="PIN-like_dom_sf"/>
</dbReference>
<keyword evidence="5" id="KW-0460">Magnesium</keyword>
<feature type="binding site" evidence="5">
    <location>
        <position position="98"/>
    </location>
    <ligand>
        <name>Mg(2+)</name>
        <dbReference type="ChEBI" id="CHEBI:18420"/>
    </ligand>
</feature>
<evidence type="ECO:0000256" key="2">
    <source>
        <dbReference type="ARBA" id="ARBA00022722"/>
    </source>
</evidence>
<keyword evidence="1 5" id="KW-1277">Toxin-antitoxin system</keyword>
<dbReference type="CDD" id="cd18682">
    <property type="entry name" value="PIN_VapC-like"/>
    <property type="match status" value="1"/>
</dbReference>
<accession>A0A370F993</accession>
<comment type="caution">
    <text evidence="7">The sequence shown here is derived from an EMBL/GenBank/DDBJ whole genome shotgun (WGS) entry which is preliminary data.</text>
</comment>
<comment type="similarity">
    <text evidence="5">Belongs to the PINc/VapC protein family.</text>
</comment>
<evidence type="ECO:0000256" key="4">
    <source>
        <dbReference type="ARBA" id="ARBA00022801"/>
    </source>
</evidence>
<evidence type="ECO:0000256" key="5">
    <source>
        <dbReference type="HAMAP-Rule" id="MF_00265"/>
    </source>
</evidence>